<evidence type="ECO:0000256" key="1">
    <source>
        <dbReference type="SAM" id="MobiDB-lite"/>
    </source>
</evidence>
<dbReference type="AlphaFoldDB" id="A0A8H6I2U4"/>
<organism evidence="3 4">
    <name type="scientific">Ephemerocybe angulata</name>
    <dbReference type="NCBI Taxonomy" id="980116"/>
    <lineage>
        <taxon>Eukaryota</taxon>
        <taxon>Fungi</taxon>
        <taxon>Dikarya</taxon>
        <taxon>Basidiomycota</taxon>
        <taxon>Agaricomycotina</taxon>
        <taxon>Agaricomycetes</taxon>
        <taxon>Agaricomycetidae</taxon>
        <taxon>Agaricales</taxon>
        <taxon>Agaricineae</taxon>
        <taxon>Psathyrellaceae</taxon>
        <taxon>Ephemerocybe</taxon>
    </lineage>
</organism>
<dbReference type="Pfam" id="PF24016">
    <property type="entry name" value="DUF7330"/>
    <property type="match status" value="1"/>
</dbReference>
<keyword evidence="4" id="KW-1185">Reference proteome</keyword>
<evidence type="ECO:0000313" key="4">
    <source>
        <dbReference type="Proteomes" id="UP000521943"/>
    </source>
</evidence>
<reference evidence="3 4" key="1">
    <citation type="submission" date="2020-07" db="EMBL/GenBank/DDBJ databases">
        <title>Comparative genomics of pyrophilous fungi reveals a link between fire events and developmental genes.</title>
        <authorList>
            <consortium name="DOE Joint Genome Institute"/>
            <person name="Steindorff A.S."/>
            <person name="Carver A."/>
            <person name="Calhoun S."/>
            <person name="Stillman K."/>
            <person name="Liu H."/>
            <person name="Lipzen A."/>
            <person name="Pangilinan J."/>
            <person name="Labutti K."/>
            <person name="Bruns T.D."/>
            <person name="Grigoriev I.V."/>
        </authorList>
    </citation>
    <scope>NUCLEOTIDE SEQUENCE [LARGE SCALE GENOMIC DNA]</scope>
    <source>
        <strain evidence="3 4">CBS 144469</strain>
    </source>
</reference>
<accession>A0A8H6I2U4</accession>
<feature type="region of interest" description="Disordered" evidence="1">
    <location>
        <begin position="9"/>
        <end position="30"/>
    </location>
</feature>
<comment type="caution">
    <text evidence="3">The sequence shown here is derived from an EMBL/GenBank/DDBJ whole genome shotgun (WGS) entry which is preliminary data.</text>
</comment>
<dbReference type="EMBL" id="JACGCI010000024">
    <property type="protein sequence ID" value="KAF6756959.1"/>
    <property type="molecule type" value="Genomic_DNA"/>
</dbReference>
<evidence type="ECO:0000313" key="3">
    <source>
        <dbReference type="EMBL" id="KAF6756959.1"/>
    </source>
</evidence>
<dbReference type="Proteomes" id="UP000521943">
    <property type="component" value="Unassembled WGS sequence"/>
</dbReference>
<name>A0A8H6I2U4_9AGAR</name>
<proteinExistence type="predicted"/>
<sequence length="390" mass="42206">MPVFIYYHHNRHHHHDQTASRDPRPRAQTTTFDLPASGPLYFLSEGSLSGGDLAITTSADQDENTVGVTVTVYCDESLLNLFRVCTTSRRSGESGVGIFTPVDLCCCPACTISPVRVKTVITLPQGKRGSPLWIEKLETNMQNTSIAIDADRQYVSFGYLKLRTVNGAISSTAQLTMIEGSVDTTNGKVSGTWIATRSLTIETTNGSIEGQYRSSGILGIATTNRPIGQAAFVLENKDASKKSVLNLETSNAPIDADIYLEGDTRNPKYEITAQTSNRPLNLSIQTMPVDSTLILSGNTSNKSAYVSLPAEYQGSFDLVTSRERVDLVKSTRTDPKGAGRTRVWRISSLGFGGTNVSGSTYWSKGSDESKIANYGSVTLFTSNAKATLEL</sequence>
<evidence type="ECO:0000259" key="2">
    <source>
        <dbReference type="Pfam" id="PF24016"/>
    </source>
</evidence>
<gene>
    <name evidence="3" type="ORF">DFP72DRAFT_1007521</name>
</gene>
<dbReference type="OrthoDB" id="5570013at2759"/>
<protein>
    <recommendedName>
        <fullName evidence="2">DUF7330 domain-containing protein</fullName>
    </recommendedName>
</protein>
<feature type="domain" description="DUF7330" evidence="2">
    <location>
        <begin position="200"/>
        <end position="329"/>
    </location>
</feature>
<dbReference type="InterPro" id="IPR055754">
    <property type="entry name" value="DUF7330"/>
</dbReference>
<feature type="compositionally biased region" description="Basic and acidic residues" evidence="1">
    <location>
        <begin position="16"/>
        <end position="25"/>
    </location>
</feature>